<dbReference type="InterPro" id="IPR030182">
    <property type="entry name" value="PUP_plant"/>
</dbReference>
<dbReference type="EMBL" id="JBBNAG010000001">
    <property type="protein sequence ID" value="KAK9165691.1"/>
    <property type="molecule type" value="Genomic_DNA"/>
</dbReference>
<feature type="transmembrane region" description="Helical" evidence="7">
    <location>
        <begin position="236"/>
        <end position="256"/>
    </location>
</feature>
<name>A0AAP0L7F5_9MAGN</name>
<dbReference type="Gene3D" id="1.10.3730.20">
    <property type="match status" value="1"/>
</dbReference>
<feature type="transmembrane region" description="Helical" evidence="7">
    <location>
        <begin position="334"/>
        <end position="352"/>
    </location>
</feature>
<dbReference type="PANTHER" id="PTHR31376:SF105">
    <property type="entry name" value="PURINE PERMEASE-RELATED"/>
    <property type="match status" value="1"/>
</dbReference>
<evidence type="ECO:0000256" key="3">
    <source>
        <dbReference type="ARBA" id="ARBA00022448"/>
    </source>
</evidence>
<feature type="transmembrane region" description="Helical" evidence="7">
    <location>
        <begin position="276"/>
        <end position="294"/>
    </location>
</feature>
<feature type="transmembrane region" description="Helical" evidence="7">
    <location>
        <begin position="68"/>
        <end position="91"/>
    </location>
</feature>
<feature type="region of interest" description="Disordered" evidence="8">
    <location>
        <begin position="1"/>
        <end position="28"/>
    </location>
</feature>
<feature type="transmembrane region" description="Helical" evidence="7">
    <location>
        <begin position="140"/>
        <end position="158"/>
    </location>
</feature>
<dbReference type="SUPFAM" id="SSF103481">
    <property type="entry name" value="Multidrug resistance efflux transporter EmrE"/>
    <property type="match status" value="1"/>
</dbReference>
<comment type="subcellular location">
    <subcellularLocation>
        <location evidence="1 7">Membrane</location>
        <topology evidence="1 7">Multi-pass membrane protein</topology>
    </subcellularLocation>
</comment>
<accession>A0AAP0L7F5</accession>
<dbReference type="GO" id="GO:0016020">
    <property type="term" value="C:membrane"/>
    <property type="evidence" value="ECO:0007669"/>
    <property type="project" value="UniProtKB-SubCell"/>
</dbReference>
<evidence type="ECO:0000256" key="7">
    <source>
        <dbReference type="RuleBase" id="RU368015"/>
    </source>
</evidence>
<evidence type="ECO:0000313" key="10">
    <source>
        <dbReference type="Proteomes" id="UP001419268"/>
    </source>
</evidence>
<proteinExistence type="inferred from homology"/>
<dbReference type="PANTHER" id="PTHR31376">
    <property type="entry name" value="OS09G0467300 PROTEIN-RELATED"/>
    <property type="match status" value="1"/>
</dbReference>
<dbReference type="GO" id="GO:0005345">
    <property type="term" value="F:purine nucleobase transmembrane transporter activity"/>
    <property type="evidence" value="ECO:0007669"/>
    <property type="project" value="UniProtKB-UniRule"/>
</dbReference>
<feature type="transmembrane region" description="Helical" evidence="7">
    <location>
        <begin position="165"/>
        <end position="184"/>
    </location>
</feature>
<dbReference type="Pfam" id="PF16913">
    <property type="entry name" value="PUNUT"/>
    <property type="match status" value="1"/>
</dbReference>
<feature type="compositionally biased region" description="Low complexity" evidence="8">
    <location>
        <begin position="9"/>
        <end position="24"/>
    </location>
</feature>
<evidence type="ECO:0000256" key="1">
    <source>
        <dbReference type="ARBA" id="ARBA00004141"/>
    </source>
</evidence>
<feature type="transmembrane region" description="Helical" evidence="7">
    <location>
        <begin position="37"/>
        <end position="56"/>
    </location>
</feature>
<dbReference type="GO" id="GO:0015211">
    <property type="term" value="F:purine nucleoside transmembrane transporter activity"/>
    <property type="evidence" value="ECO:0007669"/>
    <property type="project" value="UniProtKB-UniRule"/>
</dbReference>
<feature type="transmembrane region" description="Helical" evidence="7">
    <location>
        <begin position="112"/>
        <end position="134"/>
    </location>
</feature>
<evidence type="ECO:0000256" key="2">
    <source>
        <dbReference type="ARBA" id="ARBA00006213"/>
    </source>
</evidence>
<keyword evidence="5 7" id="KW-1133">Transmembrane helix</keyword>
<keyword evidence="4 7" id="KW-0812">Transmembrane</keyword>
<evidence type="ECO:0000256" key="6">
    <source>
        <dbReference type="ARBA" id="ARBA00023136"/>
    </source>
</evidence>
<dbReference type="Proteomes" id="UP001419268">
    <property type="component" value="Unassembled WGS sequence"/>
</dbReference>
<protein>
    <recommendedName>
        <fullName evidence="7">Probable purine permease</fullName>
    </recommendedName>
</protein>
<sequence length="378" mass="40568">MSTTPPENATATAAATTTTTTTTTQPPKASMKYRGSLLLLSCISLTIGLTGAPLLLRLYYIHGGKRRWLITAVQTAGFPLLLIPITSNIFISRSRRPAKLSNFLIDRKLAMSGALMGLFIGLDNFLFSLGLSYLPLSTSTIIMATQLVFIAVFARLMVKQRFTAYSVNSVALMVMGCVLLGVRANGDRPPGVSNGQYLLGFFMTLVCAALIGALWPCMERCFANTATTSKPLDFCGLLQFQFCLTFSATVFSVAGMLANKDFQVLREEAKEFGLGSSAYCLTIIGAAVLFQFSLGGGAGTTFVASAFFSGIVTSVLVPITDIVALILFGEAFTAEKGMALALCSWGLLSYLYGEYRSRTSKKEVDKSVEPMILVSDSV</sequence>
<organism evidence="9 10">
    <name type="scientific">Stephania cephalantha</name>
    <dbReference type="NCBI Taxonomy" id="152367"/>
    <lineage>
        <taxon>Eukaryota</taxon>
        <taxon>Viridiplantae</taxon>
        <taxon>Streptophyta</taxon>
        <taxon>Embryophyta</taxon>
        <taxon>Tracheophyta</taxon>
        <taxon>Spermatophyta</taxon>
        <taxon>Magnoliopsida</taxon>
        <taxon>Ranunculales</taxon>
        <taxon>Menispermaceae</taxon>
        <taxon>Menispermoideae</taxon>
        <taxon>Cissampelideae</taxon>
        <taxon>Stephania</taxon>
    </lineage>
</organism>
<keyword evidence="6 7" id="KW-0472">Membrane</keyword>
<comment type="caution">
    <text evidence="9">The sequence shown here is derived from an EMBL/GenBank/DDBJ whole genome shotgun (WGS) entry which is preliminary data.</text>
</comment>
<keyword evidence="3 7" id="KW-0813">Transport</keyword>
<evidence type="ECO:0000313" key="9">
    <source>
        <dbReference type="EMBL" id="KAK9165691.1"/>
    </source>
</evidence>
<feature type="transmembrane region" description="Helical" evidence="7">
    <location>
        <begin position="196"/>
        <end position="215"/>
    </location>
</feature>
<evidence type="ECO:0000256" key="4">
    <source>
        <dbReference type="ARBA" id="ARBA00022692"/>
    </source>
</evidence>
<comment type="similarity">
    <text evidence="2 7">Belongs to the purine permeases (TC 2.A.7.14) family.</text>
</comment>
<dbReference type="InterPro" id="IPR037185">
    <property type="entry name" value="EmrE-like"/>
</dbReference>
<gene>
    <name evidence="9" type="ORF">Scep_000882</name>
</gene>
<evidence type="ECO:0000256" key="8">
    <source>
        <dbReference type="SAM" id="MobiDB-lite"/>
    </source>
</evidence>
<keyword evidence="10" id="KW-1185">Reference proteome</keyword>
<reference evidence="9 10" key="1">
    <citation type="submission" date="2024-01" db="EMBL/GenBank/DDBJ databases">
        <title>Genome assemblies of Stephania.</title>
        <authorList>
            <person name="Yang L."/>
        </authorList>
    </citation>
    <scope>NUCLEOTIDE SEQUENCE [LARGE SCALE GENOMIC DNA]</scope>
    <source>
        <strain evidence="9">JXDWG</strain>
        <tissue evidence="9">Leaf</tissue>
    </source>
</reference>
<feature type="transmembrane region" description="Helical" evidence="7">
    <location>
        <begin position="306"/>
        <end position="328"/>
    </location>
</feature>
<evidence type="ECO:0000256" key="5">
    <source>
        <dbReference type="ARBA" id="ARBA00022989"/>
    </source>
</evidence>
<dbReference type="AlphaFoldDB" id="A0AAP0L7F5"/>